<evidence type="ECO:0000313" key="10">
    <source>
        <dbReference type="EMBL" id="OIP95313.1"/>
    </source>
</evidence>
<dbReference type="AlphaFoldDB" id="A0A1J5IE13"/>
<dbReference type="PANTHER" id="PTHR33885">
    <property type="entry name" value="PHAGE SHOCK PROTEIN C"/>
    <property type="match status" value="1"/>
</dbReference>
<keyword evidence="5 7" id="KW-0472">Membrane</keyword>
<comment type="caution">
    <text evidence="10">The sequence shown here is derived from an EMBL/GenBank/DDBJ whole genome shotgun (WGS) entry which is preliminary data.</text>
</comment>
<comment type="subcellular location">
    <subcellularLocation>
        <location evidence="1">Cell membrane</location>
        <topology evidence="1">Single-pass membrane protein</topology>
    </subcellularLocation>
</comment>
<feature type="transmembrane region" description="Helical" evidence="7">
    <location>
        <begin position="119"/>
        <end position="139"/>
    </location>
</feature>
<evidence type="ECO:0000256" key="7">
    <source>
        <dbReference type="SAM" id="Phobius"/>
    </source>
</evidence>
<dbReference type="PANTHER" id="PTHR33885:SF3">
    <property type="entry name" value="PHAGE SHOCK PROTEIN C"/>
    <property type="match status" value="1"/>
</dbReference>
<protein>
    <recommendedName>
        <fullName evidence="12">Phage shock protein PspC N-terminal domain-containing protein</fullName>
    </recommendedName>
</protein>
<evidence type="ECO:0000256" key="5">
    <source>
        <dbReference type="ARBA" id="ARBA00023136"/>
    </source>
</evidence>
<evidence type="ECO:0000259" key="9">
    <source>
        <dbReference type="Pfam" id="PF18917"/>
    </source>
</evidence>
<gene>
    <name evidence="10" type="ORF">AUK40_06125</name>
</gene>
<feature type="domain" description="Phage shock protein PspC N-terminal" evidence="8">
    <location>
        <begin position="6"/>
        <end position="62"/>
    </location>
</feature>
<evidence type="ECO:0008006" key="12">
    <source>
        <dbReference type="Google" id="ProtNLM"/>
    </source>
</evidence>
<name>A0A1J5IE13_9BACT</name>
<dbReference type="InterPro" id="IPR052027">
    <property type="entry name" value="PspC"/>
</dbReference>
<feature type="transmembrane region" description="Helical" evidence="7">
    <location>
        <begin position="97"/>
        <end position="113"/>
    </location>
</feature>
<dbReference type="STRING" id="1817892.AUK40_06125"/>
<feature type="region of interest" description="Disordered" evidence="6">
    <location>
        <begin position="64"/>
        <end position="91"/>
    </location>
</feature>
<keyword evidence="4 7" id="KW-1133">Transmembrane helix</keyword>
<dbReference type="Pfam" id="PF18917">
    <property type="entry name" value="LiaI-LiaF-like_TM1"/>
    <property type="match status" value="1"/>
</dbReference>
<proteinExistence type="predicted"/>
<keyword evidence="3 7" id="KW-0812">Transmembrane</keyword>
<dbReference type="InterPro" id="IPR007168">
    <property type="entry name" value="Phageshock_PspC_N"/>
</dbReference>
<sequence length="143" mass="15467">MTEPQKKLYRSRDDQIIGGVCGGIAEYFDLDPSLVRIIAAVLVLAGGAGLLAYLVAWVVIPERPKDSKEPGTSIGRTASETTDSKTPVQKDGSRDQNFLFGAILICIGGVYLIKDLIPWLSLARFWPVLLIVIGAALLVKRAD</sequence>
<evidence type="ECO:0000256" key="4">
    <source>
        <dbReference type="ARBA" id="ARBA00022989"/>
    </source>
</evidence>
<reference evidence="10 11" key="1">
    <citation type="journal article" date="2016" name="Environ. Microbiol.">
        <title>Genomic resolution of a cold subsurface aquifer community provides metabolic insights for novel microbes adapted to high CO concentrations.</title>
        <authorList>
            <person name="Probst A.J."/>
            <person name="Castelle C.J."/>
            <person name="Singh A."/>
            <person name="Brown C.T."/>
            <person name="Anantharaman K."/>
            <person name="Sharon I."/>
            <person name="Hug L.A."/>
            <person name="Burstein D."/>
            <person name="Emerson J.B."/>
            <person name="Thomas B.C."/>
            <person name="Banfield J.F."/>
        </authorList>
    </citation>
    <scope>NUCLEOTIDE SEQUENCE [LARGE SCALE GENOMIC DNA]</scope>
    <source>
        <strain evidence="10">CG2_30_54_11</strain>
    </source>
</reference>
<feature type="transmembrane region" description="Helical" evidence="7">
    <location>
        <begin position="37"/>
        <end position="60"/>
    </location>
</feature>
<accession>A0A1J5IE13</accession>
<keyword evidence="2" id="KW-1003">Cell membrane</keyword>
<dbReference type="Proteomes" id="UP000183245">
    <property type="component" value="Unassembled WGS sequence"/>
</dbReference>
<dbReference type="GO" id="GO:0005886">
    <property type="term" value="C:plasma membrane"/>
    <property type="evidence" value="ECO:0007669"/>
    <property type="project" value="UniProtKB-SubCell"/>
</dbReference>
<dbReference type="EMBL" id="MNZT01000112">
    <property type="protein sequence ID" value="OIP95313.1"/>
    <property type="molecule type" value="Genomic_DNA"/>
</dbReference>
<organism evidence="10 11">
    <name type="scientific">Candidatus Wirthbacteria bacterium CG2_30_54_11</name>
    <dbReference type="NCBI Taxonomy" id="1817892"/>
    <lineage>
        <taxon>Bacteria</taxon>
        <taxon>Candidatus Wirthbacteria</taxon>
    </lineage>
</organism>
<evidence type="ECO:0000256" key="1">
    <source>
        <dbReference type="ARBA" id="ARBA00004162"/>
    </source>
</evidence>
<evidence type="ECO:0000256" key="6">
    <source>
        <dbReference type="SAM" id="MobiDB-lite"/>
    </source>
</evidence>
<evidence type="ECO:0000313" key="11">
    <source>
        <dbReference type="Proteomes" id="UP000183245"/>
    </source>
</evidence>
<evidence type="ECO:0000256" key="2">
    <source>
        <dbReference type="ARBA" id="ARBA00022475"/>
    </source>
</evidence>
<feature type="domain" description="LiaI-LiaF-like transmembrane region" evidence="9">
    <location>
        <begin position="99"/>
        <end position="138"/>
    </location>
</feature>
<feature type="compositionally biased region" description="Polar residues" evidence="6">
    <location>
        <begin position="74"/>
        <end position="87"/>
    </location>
</feature>
<evidence type="ECO:0000259" key="8">
    <source>
        <dbReference type="Pfam" id="PF04024"/>
    </source>
</evidence>
<dbReference type="Pfam" id="PF04024">
    <property type="entry name" value="PspC"/>
    <property type="match status" value="1"/>
</dbReference>
<evidence type="ECO:0000256" key="3">
    <source>
        <dbReference type="ARBA" id="ARBA00022692"/>
    </source>
</evidence>
<dbReference type="InterPro" id="IPR043726">
    <property type="entry name" value="LiaI-LiaF-like_TM1"/>
</dbReference>